<evidence type="ECO:0000256" key="6">
    <source>
        <dbReference type="ARBA" id="ARBA00023136"/>
    </source>
</evidence>
<gene>
    <name evidence="8" type="ORF">GCM10023091_39910</name>
</gene>
<evidence type="ECO:0000256" key="5">
    <source>
        <dbReference type="ARBA" id="ARBA00022692"/>
    </source>
</evidence>
<dbReference type="Proteomes" id="UP001501508">
    <property type="component" value="Unassembled WGS sequence"/>
</dbReference>
<comment type="similarity">
    <text evidence="2">Belongs to the outer membrane factor (OMF) (TC 1.B.17) family.</text>
</comment>
<dbReference type="Gene3D" id="1.20.1600.10">
    <property type="entry name" value="Outer membrane efflux proteins (OEP)"/>
    <property type="match status" value="1"/>
</dbReference>
<dbReference type="InterPro" id="IPR003423">
    <property type="entry name" value="OMP_efflux"/>
</dbReference>
<protein>
    <submittedName>
        <fullName evidence="8">TolC family protein</fullName>
    </submittedName>
</protein>
<evidence type="ECO:0000313" key="9">
    <source>
        <dbReference type="Proteomes" id="UP001501508"/>
    </source>
</evidence>
<keyword evidence="5" id="KW-0812">Transmembrane</keyword>
<keyword evidence="4" id="KW-1134">Transmembrane beta strand</keyword>
<evidence type="ECO:0000256" key="7">
    <source>
        <dbReference type="ARBA" id="ARBA00023237"/>
    </source>
</evidence>
<dbReference type="PANTHER" id="PTHR30026:SF20">
    <property type="entry name" value="OUTER MEMBRANE PROTEIN TOLC"/>
    <property type="match status" value="1"/>
</dbReference>
<organism evidence="8 9">
    <name type="scientific">Ravibacter arvi</name>
    <dbReference type="NCBI Taxonomy" id="2051041"/>
    <lineage>
        <taxon>Bacteria</taxon>
        <taxon>Pseudomonadati</taxon>
        <taxon>Bacteroidota</taxon>
        <taxon>Cytophagia</taxon>
        <taxon>Cytophagales</taxon>
        <taxon>Spirosomataceae</taxon>
        <taxon>Ravibacter</taxon>
    </lineage>
</organism>
<accession>A0ABP8MB72</accession>
<evidence type="ECO:0000256" key="2">
    <source>
        <dbReference type="ARBA" id="ARBA00007613"/>
    </source>
</evidence>
<keyword evidence="3" id="KW-0813">Transport</keyword>
<sequence>MNNNRIFPVIIFCFLAALPVRGQGTRGDSLDLATCIQLAWSNNYLATSSGLSREQAHIDHREARQRLIPSLEARFGHNLSQGRRIDLVTNQYINQRFTSGNQSLSTSATLFQGLAALHKIREQAAAYRASVAEEQSAREQVMLDVILAYTQVLTARDMLHQMELRLELTRQQVKRTSDLHDNGAILPADYYDLRGQYASDKNALNDLHKTYSEAMTNLARAMNVPADQVGPVRSFGDAFPLTTPDSLTADGLYDDAVLSLPTVKATELRILSSKAALKASRSAHSPRLTFGAGFESTYSSNSDQTYFNQTKNNMGRYLSFGLNIPIVDHLFVRNNVARSKIQLTDAELKAANTKNDLQRTISQSLINLRLAAENFKNLVEREENFQESFRIAKVRFEAGDLNSVLFLTAKNNMDQALADKIIGKYEWRLQQFIIDYYQGLLPWQQFQK</sequence>
<evidence type="ECO:0000256" key="3">
    <source>
        <dbReference type="ARBA" id="ARBA00022448"/>
    </source>
</evidence>
<evidence type="ECO:0000313" key="8">
    <source>
        <dbReference type="EMBL" id="GAA4446566.1"/>
    </source>
</evidence>
<dbReference type="InterPro" id="IPR051906">
    <property type="entry name" value="TolC-like"/>
</dbReference>
<dbReference type="Pfam" id="PF02321">
    <property type="entry name" value="OEP"/>
    <property type="match status" value="2"/>
</dbReference>
<evidence type="ECO:0000256" key="4">
    <source>
        <dbReference type="ARBA" id="ARBA00022452"/>
    </source>
</evidence>
<name>A0ABP8MB72_9BACT</name>
<dbReference type="SUPFAM" id="SSF56954">
    <property type="entry name" value="Outer membrane efflux proteins (OEP)"/>
    <property type="match status" value="1"/>
</dbReference>
<evidence type="ECO:0000256" key="1">
    <source>
        <dbReference type="ARBA" id="ARBA00004442"/>
    </source>
</evidence>
<reference evidence="9" key="1">
    <citation type="journal article" date="2019" name="Int. J. Syst. Evol. Microbiol.">
        <title>The Global Catalogue of Microorganisms (GCM) 10K type strain sequencing project: providing services to taxonomists for standard genome sequencing and annotation.</title>
        <authorList>
            <consortium name="The Broad Institute Genomics Platform"/>
            <consortium name="The Broad Institute Genome Sequencing Center for Infectious Disease"/>
            <person name="Wu L."/>
            <person name="Ma J."/>
        </authorList>
    </citation>
    <scope>NUCLEOTIDE SEQUENCE [LARGE SCALE GENOMIC DNA]</scope>
    <source>
        <strain evidence="9">JCM 31920</strain>
    </source>
</reference>
<keyword evidence="6" id="KW-0472">Membrane</keyword>
<keyword evidence="9" id="KW-1185">Reference proteome</keyword>
<comment type="subcellular location">
    <subcellularLocation>
        <location evidence="1">Cell outer membrane</location>
    </subcellularLocation>
</comment>
<keyword evidence="7" id="KW-0998">Cell outer membrane</keyword>
<dbReference type="EMBL" id="BAABEY010000036">
    <property type="protein sequence ID" value="GAA4446566.1"/>
    <property type="molecule type" value="Genomic_DNA"/>
</dbReference>
<comment type="caution">
    <text evidence="8">The sequence shown here is derived from an EMBL/GenBank/DDBJ whole genome shotgun (WGS) entry which is preliminary data.</text>
</comment>
<dbReference type="PANTHER" id="PTHR30026">
    <property type="entry name" value="OUTER MEMBRANE PROTEIN TOLC"/>
    <property type="match status" value="1"/>
</dbReference>
<proteinExistence type="inferred from homology"/>